<keyword evidence="2" id="KW-0614">Plasmid</keyword>
<accession>V9Z9W8</accession>
<evidence type="ECO:0000256" key="1">
    <source>
        <dbReference type="SAM" id="MobiDB-lite"/>
    </source>
</evidence>
<feature type="compositionally biased region" description="Basic and acidic residues" evidence="1">
    <location>
        <begin position="64"/>
        <end position="73"/>
    </location>
</feature>
<feature type="region of interest" description="Disordered" evidence="1">
    <location>
        <begin position="51"/>
        <end position="73"/>
    </location>
</feature>
<protein>
    <submittedName>
        <fullName evidence="2">Uncharacterized protein</fullName>
    </submittedName>
</protein>
<dbReference type="RefSeq" id="WP_024127485.1">
    <property type="nucleotide sequence ID" value="NC_023286.1"/>
</dbReference>
<geneLocation type="plasmid" evidence="2">
    <name>pFRL6</name>
</geneLocation>
<sequence>MTGLWLPLAVTVLAAALTWWCCVRPMVRNRSCHSTPDPGLQEELRAAREELQRLRGETTPPNDSTDRPETLNR</sequence>
<name>V9Z9W8_9ACTN</name>
<reference evidence="2" key="1">
    <citation type="submission" date="2013-09" db="EMBL/GenBank/DDBJ databases">
        <title>Complete nucleotide sequence of Streptomyces linear plasmid pFRL6.</title>
        <authorList>
            <person name="Chen Z."/>
            <person name="Fang P."/>
            <person name="Qin Z."/>
        </authorList>
    </citation>
    <scope>NUCLEOTIDE SEQUENCE</scope>
    <source>
        <plasmid evidence="2">pFRL6</plasmid>
    </source>
</reference>
<gene>
    <name evidence="2" type="ORF">pFRL6_134c</name>
</gene>
<dbReference type="AlphaFoldDB" id="V9Z9W8"/>
<evidence type="ECO:0000313" key="2">
    <source>
        <dbReference type="EMBL" id="AHE40221.1"/>
    </source>
</evidence>
<dbReference type="EMBL" id="KF602051">
    <property type="protein sequence ID" value="AHE40221.1"/>
    <property type="molecule type" value="Genomic_DNA"/>
</dbReference>
<proteinExistence type="predicted"/>
<organism evidence="2">
    <name type="scientific">Streptomyces sp. F12</name>
    <dbReference type="NCBI Taxonomy" id="1436084"/>
    <lineage>
        <taxon>Bacteria</taxon>
        <taxon>Bacillati</taxon>
        <taxon>Actinomycetota</taxon>
        <taxon>Actinomycetes</taxon>
        <taxon>Kitasatosporales</taxon>
        <taxon>Streptomycetaceae</taxon>
        <taxon>Streptomyces</taxon>
    </lineage>
</organism>